<dbReference type="AlphaFoldDB" id="I4D0D0"/>
<organism evidence="2 3">
    <name type="scientific">Desulfosporosinus acidiphilus (strain DSM 22704 / JCM 16185 / SJ4)</name>
    <dbReference type="NCBI Taxonomy" id="646529"/>
    <lineage>
        <taxon>Bacteria</taxon>
        <taxon>Bacillati</taxon>
        <taxon>Bacillota</taxon>
        <taxon>Clostridia</taxon>
        <taxon>Eubacteriales</taxon>
        <taxon>Desulfitobacteriaceae</taxon>
        <taxon>Desulfosporosinus</taxon>
    </lineage>
</organism>
<protein>
    <submittedName>
        <fullName evidence="2">Acetyltransferase</fullName>
    </submittedName>
</protein>
<evidence type="ECO:0000313" key="2">
    <source>
        <dbReference type="EMBL" id="AFM39254.1"/>
    </source>
</evidence>
<dbReference type="InterPro" id="IPR000182">
    <property type="entry name" value="GNAT_dom"/>
</dbReference>
<gene>
    <name evidence="2" type="ordered locus">Desaci_0177</name>
</gene>
<keyword evidence="3" id="KW-1185">Reference proteome</keyword>
<dbReference type="Pfam" id="PF00583">
    <property type="entry name" value="Acetyltransf_1"/>
    <property type="match status" value="1"/>
</dbReference>
<dbReference type="RefSeq" id="WP_014825269.1">
    <property type="nucleotide sequence ID" value="NC_018068.1"/>
</dbReference>
<proteinExistence type="predicted"/>
<feature type="domain" description="N-acetyltransferase" evidence="1">
    <location>
        <begin position="1"/>
        <end position="139"/>
    </location>
</feature>
<dbReference type="InterPro" id="IPR016181">
    <property type="entry name" value="Acyl_CoA_acyltransferase"/>
</dbReference>
<dbReference type="Proteomes" id="UP000002892">
    <property type="component" value="Chromosome"/>
</dbReference>
<dbReference type="Gene3D" id="3.40.630.30">
    <property type="match status" value="1"/>
</dbReference>
<evidence type="ECO:0000313" key="3">
    <source>
        <dbReference type="Proteomes" id="UP000002892"/>
    </source>
</evidence>
<dbReference type="CDD" id="cd04301">
    <property type="entry name" value="NAT_SF"/>
    <property type="match status" value="1"/>
</dbReference>
<dbReference type="OrthoDB" id="9787920at2"/>
<dbReference type="KEGG" id="dai:Desaci_0177"/>
<accession>I4D0D0</accession>
<dbReference type="PROSITE" id="PS51186">
    <property type="entry name" value="GNAT"/>
    <property type="match status" value="1"/>
</dbReference>
<reference evidence="2 3" key="1">
    <citation type="journal article" date="2012" name="J. Bacteriol.">
        <title>Complete genome sequences of Desulfosporosinus orientis DSM765T, Desulfosporosinus youngiae DSM17734T, Desulfosporosinus meridiei DSM13257T, and Desulfosporosinus acidiphilus DSM22704T.</title>
        <authorList>
            <person name="Pester M."/>
            <person name="Brambilla E."/>
            <person name="Alazard D."/>
            <person name="Rattei T."/>
            <person name="Weinmaier T."/>
            <person name="Han J."/>
            <person name="Lucas S."/>
            <person name="Lapidus A."/>
            <person name="Cheng J.F."/>
            <person name="Goodwin L."/>
            <person name="Pitluck S."/>
            <person name="Peters L."/>
            <person name="Ovchinnikova G."/>
            <person name="Teshima H."/>
            <person name="Detter J.C."/>
            <person name="Han C.S."/>
            <person name="Tapia R."/>
            <person name="Land M.L."/>
            <person name="Hauser L."/>
            <person name="Kyrpides N.C."/>
            <person name="Ivanova N.N."/>
            <person name="Pagani I."/>
            <person name="Huntmann M."/>
            <person name="Wei C.L."/>
            <person name="Davenport K.W."/>
            <person name="Daligault H."/>
            <person name="Chain P.S."/>
            <person name="Chen A."/>
            <person name="Mavromatis K."/>
            <person name="Markowitz V."/>
            <person name="Szeto E."/>
            <person name="Mikhailova N."/>
            <person name="Pati A."/>
            <person name="Wagner M."/>
            <person name="Woyke T."/>
            <person name="Ollivier B."/>
            <person name="Klenk H.P."/>
            <person name="Spring S."/>
            <person name="Loy A."/>
        </authorList>
    </citation>
    <scope>NUCLEOTIDE SEQUENCE [LARGE SCALE GENOMIC DNA]</scope>
    <source>
        <strain evidence="3">DSM 22704 / JCM 16185 / SJ4</strain>
    </source>
</reference>
<evidence type="ECO:0000259" key="1">
    <source>
        <dbReference type="PROSITE" id="PS51186"/>
    </source>
</evidence>
<dbReference type="eggNOG" id="COG1246">
    <property type="taxonomic scope" value="Bacteria"/>
</dbReference>
<sequence>MKYLMTDNPKGQDISVILDNLRKYNLSRIELNVVKPLAIFVNDENDNIMGGISAETHGNWLKILFLWIDEKIRAQKIGSKLLKDAEAEAIKRGCKYSFVDTFSFQAKNFYIMSGYKEVFTLEEYPLTSKRHYFVKQLTGDKVTP</sequence>
<dbReference type="STRING" id="646529.Desaci_0177"/>
<name>I4D0D0_DESAJ</name>
<keyword evidence="2" id="KW-0808">Transferase</keyword>
<dbReference type="EMBL" id="CP003639">
    <property type="protein sequence ID" value="AFM39254.1"/>
    <property type="molecule type" value="Genomic_DNA"/>
</dbReference>
<dbReference type="SUPFAM" id="SSF55729">
    <property type="entry name" value="Acyl-CoA N-acyltransferases (Nat)"/>
    <property type="match status" value="1"/>
</dbReference>
<dbReference type="GO" id="GO:0016747">
    <property type="term" value="F:acyltransferase activity, transferring groups other than amino-acyl groups"/>
    <property type="evidence" value="ECO:0007669"/>
    <property type="project" value="InterPro"/>
</dbReference>
<dbReference type="HOGENOM" id="CLU_115862_2_0_9"/>